<comment type="caution">
    <text evidence="1">The sequence shown here is derived from an EMBL/GenBank/DDBJ whole genome shotgun (WGS) entry which is preliminary data.</text>
</comment>
<protein>
    <submittedName>
        <fullName evidence="1">Uncharacterized protein</fullName>
    </submittedName>
</protein>
<proteinExistence type="predicted"/>
<organism evidence="1 2">
    <name type="scientific">Pleurodeles waltl</name>
    <name type="common">Iberian ribbed newt</name>
    <dbReference type="NCBI Taxonomy" id="8319"/>
    <lineage>
        <taxon>Eukaryota</taxon>
        <taxon>Metazoa</taxon>
        <taxon>Chordata</taxon>
        <taxon>Craniata</taxon>
        <taxon>Vertebrata</taxon>
        <taxon>Euteleostomi</taxon>
        <taxon>Amphibia</taxon>
        <taxon>Batrachia</taxon>
        <taxon>Caudata</taxon>
        <taxon>Salamandroidea</taxon>
        <taxon>Salamandridae</taxon>
        <taxon>Pleurodelinae</taxon>
        <taxon>Pleurodeles</taxon>
    </lineage>
</organism>
<sequence>MDLPSGTHMRFDVRHPDEAEGAIHGDECRHISRTVMQTDLMIVADPRTTGKPSRKVSQHTAERSQYLNYTWLGNPSYFKYEDHRSHASMITAPSSLFSAFAAVRSILKT</sequence>
<evidence type="ECO:0000313" key="2">
    <source>
        <dbReference type="Proteomes" id="UP001066276"/>
    </source>
</evidence>
<keyword evidence="2" id="KW-1185">Reference proteome</keyword>
<evidence type="ECO:0000313" key="1">
    <source>
        <dbReference type="EMBL" id="KAJ1162347.1"/>
    </source>
</evidence>
<dbReference type="AlphaFoldDB" id="A0AAV7SDS4"/>
<gene>
    <name evidence="1" type="ORF">NDU88_002815</name>
</gene>
<name>A0AAV7SDS4_PLEWA</name>
<dbReference type="Proteomes" id="UP001066276">
    <property type="component" value="Chromosome 4_2"/>
</dbReference>
<dbReference type="EMBL" id="JANPWB010000008">
    <property type="protein sequence ID" value="KAJ1162347.1"/>
    <property type="molecule type" value="Genomic_DNA"/>
</dbReference>
<accession>A0AAV7SDS4</accession>
<reference evidence="1" key="1">
    <citation type="journal article" date="2022" name="bioRxiv">
        <title>Sequencing and chromosome-scale assembly of the giantPleurodeles waltlgenome.</title>
        <authorList>
            <person name="Brown T."/>
            <person name="Elewa A."/>
            <person name="Iarovenko S."/>
            <person name="Subramanian E."/>
            <person name="Araus A.J."/>
            <person name="Petzold A."/>
            <person name="Susuki M."/>
            <person name="Suzuki K.-i.T."/>
            <person name="Hayashi T."/>
            <person name="Toyoda A."/>
            <person name="Oliveira C."/>
            <person name="Osipova E."/>
            <person name="Leigh N.D."/>
            <person name="Simon A."/>
            <person name="Yun M.H."/>
        </authorList>
    </citation>
    <scope>NUCLEOTIDE SEQUENCE</scope>
    <source>
        <strain evidence="1">20211129_DDA</strain>
        <tissue evidence="1">Liver</tissue>
    </source>
</reference>